<evidence type="ECO:0000256" key="2">
    <source>
        <dbReference type="ARBA" id="ARBA00022475"/>
    </source>
</evidence>
<dbReference type="RefSeq" id="XP_072859725.1">
    <property type="nucleotide sequence ID" value="XM_073003624.1"/>
</dbReference>
<keyword evidence="8 10" id="KW-0675">Receptor</keyword>
<evidence type="ECO:0000256" key="1">
    <source>
        <dbReference type="ARBA" id="ARBA00004651"/>
    </source>
</evidence>
<evidence type="ECO:0000313" key="14">
    <source>
        <dbReference type="RefSeq" id="XP_072859725.1"/>
    </source>
</evidence>
<evidence type="ECO:0000256" key="10">
    <source>
        <dbReference type="RuleBase" id="RU000688"/>
    </source>
</evidence>
<keyword evidence="11" id="KW-0716">Sensory transduction</keyword>
<dbReference type="SUPFAM" id="SSF81321">
    <property type="entry name" value="Family A G protein-coupled receptor-like"/>
    <property type="match status" value="1"/>
</dbReference>
<feature type="transmembrane region" description="Helical" evidence="11">
    <location>
        <begin position="273"/>
        <end position="290"/>
    </location>
</feature>
<evidence type="ECO:0000256" key="8">
    <source>
        <dbReference type="ARBA" id="ARBA00023170"/>
    </source>
</evidence>
<reference evidence="14" key="1">
    <citation type="submission" date="2025-08" db="UniProtKB">
        <authorList>
            <consortium name="RefSeq"/>
        </authorList>
    </citation>
    <scope>IDENTIFICATION</scope>
</reference>
<evidence type="ECO:0000256" key="5">
    <source>
        <dbReference type="ARBA" id="ARBA00022989"/>
    </source>
</evidence>
<feature type="transmembrane region" description="Helical" evidence="11">
    <location>
        <begin position="194"/>
        <end position="214"/>
    </location>
</feature>
<name>A0ABM5GQ05_9SAUR</name>
<feature type="domain" description="G-protein coupled receptors family 1 profile" evidence="12">
    <location>
        <begin position="39"/>
        <end position="288"/>
    </location>
</feature>
<comment type="similarity">
    <text evidence="10">Belongs to the G-protein coupled receptor 1 family.</text>
</comment>
<evidence type="ECO:0000256" key="7">
    <source>
        <dbReference type="ARBA" id="ARBA00023136"/>
    </source>
</evidence>
<keyword evidence="5 11" id="KW-1133">Transmembrane helix</keyword>
<dbReference type="PROSITE" id="PS50262">
    <property type="entry name" value="G_PROTEIN_RECEP_F1_2"/>
    <property type="match status" value="1"/>
</dbReference>
<keyword evidence="4 11" id="KW-0552">Olfaction</keyword>
<dbReference type="Proteomes" id="UP001652642">
    <property type="component" value="Chromosome 6"/>
</dbReference>
<comment type="subcellular location">
    <subcellularLocation>
        <location evidence="1 11">Cell membrane</location>
        <topology evidence="1 11">Multi-pass membrane protein</topology>
    </subcellularLocation>
</comment>
<evidence type="ECO:0000256" key="6">
    <source>
        <dbReference type="ARBA" id="ARBA00023040"/>
    </source>
</evidence>
<feature type="transmembrane region" description="Helical" evidence="11">
    <location>
        <begin position="138"/>
        <end position="156"/>
    </location>
</feature>
<sequence length="319" mass="36294">MENQTELTEFLLLGLSRDPHLQLFLFPIFLVIFLVTILGNTAIILVTKMDASLHSPMFFFLGHLAFVDICYSSVTVPKLLENLIMQQKTISRGGCIVQIFFFFQIACTEVFILSAMAYDRYVAICDPLHYITIMNAEICRQMVGGAWTMGSLYAVMNVLPLLNLQYCRNNTLNHYSCELPSLLVLSCTQTFNNYIVLLISVLIFGFGSFLLTLISYIHITATILKIRSVEGRHKAFSTCSSHFIVSCLFYVSAFFRYMKPSSESLPDLDKLVSIQYGILTPMLNPIIYSLKNKEIKTALSKIFVKWTCTENTRRNLVPK</sequence>
<evidence type="ECO:0000256" key="4">
    <source>
        <dbReference type="ARBA" id="ARBA00022725"/>
    </source>
</evidence>
<dbReference type="InterPro" id="IPR000276">
    <property type="entry name" value="GPCR_Rhodpsn"/>
</dbReference>
<evidence type="ECO:0000313" key="13">
    <source>
        <dbReference type="Proteomes" id="UP001652642"/>
    </source>
</evidence>
<dbReference type="CDD" id="cd15229">
    <property type="entry name" value="7tmA_OR8S1-like"/>
    <property type="match status" value="1"/>
</dbReference>
<keyword evidence="13" id="KW-1185">Reference proteome</keyword>
<dbReference type="PRINTS" id="PR00245">
    <property type="entry name" value="OLFACTORYR"/>
</dbReference>
<evidence type="ECO:0000259" key="12">
    <source>
        <dbReference type="PROSITE" id="PS50262"/>
    </source>
</evidence>
<dbReference type="GeneID" id="110091534"/>
<keyword evidence="7 11" id="KW-0472">Membrane</keyword>
<keyword evidence="9 10" id="KW-0807">Transducer</keyword>
<feature type="transmembrane region" description="Helical" evidence="11">
    <location>
        <begin position="20"/>
        <end position="46"/>
    </location>
</feature>
<keyword evidence="2 11" id="KW-1003">Cell membrane</keyword>
<dbReference type="PANTHER" id="PTHR26452">
    <property type="entry name" value="OLFACTORY RECEPTOR"/>
    <property type="match status" value="1"/>
</dbReference>
<feature type="transmembrane region" description="Helical" evidence="11">
    <location>
        <begin position="96"/>
        <end position="118"/>
    </location>
</feature>
<dbReference type="InterPro" id="IPR000725">
    <property type="entry name" value="Olfact_rcpt"/>
</dbReference>
<dbReference type="PROSITE" id="PS00237">
    <property type="entry name" value="G_PROTEIN_RECEP_F1_1"/>
    <property type="match status" value="1"/>
</dbReference>
<protein>
    <recommendedName>
        <fullName evidence="11">Olfactory receptor</fullName>
    </recommendedName>
</protein>
<dbReference type="Pfam" id="PF13853">
    <property type="entry name" value="7tm_4"/>
    <property type="match status" value="1"/>
</dbReference>
<accession>A0ABM5GQ05</accession>
<dbReference type="PRINTS" id="PR00237">
    <property type="entry name" value="GPCRRHODOPSN"/>
</dbReference>
<evidence type="ECO:0000256" key="3">
    <source>
        <dbReference type="ARBA" id="ARBA00022692"/>
    </source>
</evidence>
<keyword evidence="6 10" id="KW-0297">G-protein coupled receptor</keyword>
<gene>
    <name evidence="14" type="primary">LOC110091534</name>
</gene>
<evidence type="ECO:0000256" key="9">
    <source>
        <dbReference type="ARBA" id="ARBA00023224"/>
    </source>
</evidence>
<dbReference type="InterPro" id="IPR050516">
    <property type="entry name" value="Olfactory_GPCR"/>
</dbReference>
<feature type="transmembrane region" description="Helical" evidence="11">
    <location>
        <begin position="235"/>
        <end position="253"/>
    </location>
</feature>
<keyword evidence="3 10" id="KW-0812">Transmembrane</keyword>
<proteinExistence type="inferred from homology"/>
<dbReference type="InterPro" id="IPR017452">
    <property type="entry name" value="GPCR_Rhodpsn_7TM"/>
</dbReference>
<dbReference type="Gene3D" id="1.20.1070.10">
    <property type="entry name" value="Rhodopsin 7-helix transmembrane proteins"/>
    <property type="match status" value="1"/>
</dbReference>
<organism evidence="13 14">
    <name type="scientific">Pogona vitticeps</name>
    <name type="common">central bearded dragon</name>
    <dbReference type="NCBI Taxonomy" id="103695"/>
    <lineage>
        <taxon>Eukaryota</taxon>
        <taxon>Metazoa</taxon>
        <taxon>Chordata</taxon>
        <taxon>Craniata</taxon>
        <taxon>Vertebrata</taxon>
        <taxon>Euteleostomi</taxon>
        <taxon>Lepidosauria</taxon>
        <taxon>Squamata</taxon>
        <taxon>Bifurcata</taxon>
        <taxon>Unidentata</taxon>
        <taxon>Episquamata</taxon>
        <taxon>Toxicofera</taxon>
        <taxon>Iguania</taxon>
        <taxon>Acrodonta</taxon>
        <taxon>Agamidae</taxon>
        <taxon>Amphibolurinae</taxon>
        <taxon>Pogona</taxon>
    </lineage>
</organism>
<evidence type="ECO:0000256" key="11">
    <source>
        <dbReference type="RuleBase" id="RU363047"/>
    </source>
</evidence>
<feature type="transmembrane region" description="Helical" evidence="11">
    <location>
        <begin position="58"/>
        <end position="76"/>
    </location>
</feature>